<dbReference type="AlphaFoldDB" id="A0A1I3XEX0"/>
<proteinExistence type="predicted"/>
<dbReference type="RefSeq" id="WP_091679166.1">
    <property type="nucleotide sequence ID" value="NZ_FOSN01000003.1"/>
</dbReference>
<reference evidence="2 3" key="1">
    <citation type="submission" date="2016-10" db="EMBL/GenBank/DDBJ databases">
        <authorList>
            <person name="de Groot N.N."/>
        </authorList>
    </citation>
    <scope>NUCLEOTIDE SEQUENCE [LARGE SCALE GENOMIC DNA]</scope>
    <source>
        <strain evidence="2 3">NE2</strain>
    </source>
</reference>
<dbReference type="STRING" id="1612308.SAMN05444581_10378"/>
<dbReference type="OrthoDB" id="7865288at2"/>
<feature type="transmembrane region" description="Helical" evidence="1">
    <location>
        <begin position="81"/>
        <end position="102"/>
    </location>
</feature>
<keyword evidence="3" id="KW-1185">Reference proteome</keyword>
<protein>
    <submittedName>
        <fullName evidence="2">Putative Holin-X, holin superfamily III</fullName>
    </submittedName>
</protein>
<dbReference type="Proteomes" id="UP000198755">
    <property type="component" value="Unassembled WGS sequence"/>
</dbReference>
<sequence>MDERVRRPSTPELFVEVATHAADLVQSEFRLARSEVREMVDKLIRIVASFVVSAVLMAVALFLLLQALVDWLVVLKFRADFAELAVGLGAALIGGAVFSAAWRAGKAVTLAPERTIRQVVKDANVVKGQLS</sequence>
<keyword evidence="1" id="KW-1133">Transmembrane helix</keyword>
<dbReference type="Pfam" id="PF07332">
    <property type="entry name" value="Phage_holin_3_6"/>
    <property type="match status" value="1"/>
</dbReference>
<keyword evidence="1" id="KW-0812">Transmembrane</keyword>
<name>A0A1I3XEX0_9HYPH</name>
<evidence type="ECO:0000313" key="3">
    <source>
        <dbReference type="Proteomes" id="UP000198755"/>
    </source>
</evidence>
<evidence type="ECO:0000256" key="1">
    <source>
        <dbReference type="SAM" id="Phobius"/>
    </source>
</evidence>
<gene>
    <name evidence="2" type="ORF">SAMN05444581_10378</name>
</gene>
<accession>A0A1I3XEX0</accession>
<evidence type="ECO:0000313" key="2">
    <source>
        <dbReference type="EMBL" id="SFK18087.1"/>
    </source>
</evidence>
<dbReference type="InterPro" id="IPR009937">
    <property type="entry name" value="Phage_holin_3_6"/>
</dbReference>
<feature type="transmembrane region" description="Helical" evidence="1">
    <location>
        <begin position="43"/>
        <end position="69"/>
    </location>
</feature>
<keyword evidence="1" id="KW-0472">Membrane</keyword>
<dbReference type="EMBL" id="FOSN01000003">
    <property type="protein sequence ID" value="SFK18087.1"/>
    <property type="molecule type" value="Genomic_DNA"/>
</dbReference>
<organism evidence="2 3">
    <name type="scientific">Methylocapsa palsarum</name>
    <dbReference type="NCBI Taxonomy" id="1612308"/>
    <lineage>
        <taxon>Bacteria</taxon>
        <taxon>Pseudomonadati</taxon>
        <taxon>Pseudomonadota</taxon>
        <taxon>Alphaproteobacteria</taxon>
        <taxon>Hyphomicrobiales</taxon>
        <taxon>Beijerinckiaceae</taxon>
        <taxon>Methylocapsa</taxon>
    </lineage>
</organism>